<accession>A0A386HS90</accession>
<reference evidence="1 2" key="1">
    <citation type="submission" date="2018-09" db="EMBL/GenBank/DDBJ databases">
        <title>Arachidicoccus sp. nov., a bacterium isolated from soil.</title>
        <authorList>
            <person name="Weon H.-Y."/>
            <person name="Kwon S.-W."/>
            <person name="Lee S.A."/>
        </authorList>
    </citation>
    <scope>NUCLEOTIDE SEQUENCE [LARGE SCALE GENOMIC DNA]</scope>
    <source>
        <strain evidence="1 2">KIS59-12</strain>
    </source>
</reference>
<organism evidence="1 2">
    <name type="scientific">Arachidicoccus soli</name>
    <dbReference type="NCBI Taxonomy" id="2341117"/>
    <lineage>
        <taxon>Bacteria</taxon>
        <taxon>Pseudomonadati</taxon>
        <taxon>Bacteroidota</taxon>
        <taxon>Chitinophagia</taxon>
        <taxon>Chitinophagales</taxon>
        <taxon>Chitinophagaceae</taxon>
        <taxon>Arachidicoccus</taxon>
    </lineage>
</organism>
<dbReference type="EMBL" id="CP032489">
    <property type="protein sequence ID" value="AYD48340.1"/>
    <property type="molecule type" value="Genomic_DNA"/>
</dbReference>
<dbReference type="KEGG" id="ark:D6B99_12465"/>
<sequence>MEQIKTHGQKQCVFFDHRDSAILSGSATCELMSLPQERIVEIKDGCSAALEADLKSNKKKVIEKKQLLEDTQEKMYSVEEKWIKNEITRDTYDRWYSTYNSTILNLKGAIERLGQNDGRAFTILEKNLEMLTDIRFVYSKADIIQKREFVNLVFDSNLYYQEGIYRTPTMLNIFSHNSLIMKEKG</sequence>
<protein>
    <submittedName>
        <fullName evidence="1">Uncharacterized protein</fullName>
    </submittedName>
</protein>
<dbReference type="Proteomes" id="UP000266118">
    <property type="component" value="Chromosome"/>
</dbReference>
<evidence type="ECO:0000313" key="1">
    <source>
        <dbReference type="EMBL" id="AYD48340.1"/>
    </source>
</evidence>
<dbReference type="AlphaFoldDB" id="A0A386HS90"/>
<gene>
    <name evidence="1" type="ORF">D6B99_12465</name>
</gene>
<name>A0A386HS90_9BACT</name>
<dbReference type="RefSeq" id="WP_119988976.1">
    <property type="nucleotide sequence ID" value="NZ_CP032489.1"/>
</dbReference>
<keyword evidence="2" id="KW-1185">Reference proteome</keyword>
<evidence type="ECO:0000313" key="2">
    <source>
        <dbReference type="Proteomes" id="UP000266118"/>
    </source>
</evidence>
<dbReference type="OrthoDB" id="9815006at2"/>
<proteinExistence type="predicted"/>